<dbReference type="RefSeq" id="WP_074706204.1">
    <property type="nucleotide sequence ID" value="NZ_FNOP01000009.1"/>
</dbReference>
<dbReference type="Pfam" id="PF00795">
    <property type="entry name" value="CN_hydrolase"/>
    <property type="match status" value="1"/>
</dbReference>
<feature type="domain" description="CN hydrolase" evidence="3">
    <location>
        <begin position="4"/>
        <end position="249"/>
    </location>
</feature>
<accession>A0A1H2XMP0</accession>
<dbReference type="EMBL" id="FNOP01000009">
    <property type="protein sequence ID" value="SDW94026.1"/>
    <property type="molecule type" value="Genomic_DNA"/>
</dbReference>
<proteinExistence type="inferred from homology"/>
<evidence type="ECO:0000256" key="2">
    <source>
        <dbReference type="ARBA" id="ARBA00022801"/>
    </source>
</evidence>
<reference evidence="4 5" key="1">
    <citation type="submission" date="2016-10" db="EMBL/GenBank/DDBJ databases">
        <authorList>
            <person name="Varghese N."/>
            <person name="Submissions S."/>
        </authorList>
    </citation>
    <scope>NUCLEOTIDE SEQUENCE [LARGE SCALE GENOMIC DNA]</scope>
    <source>
        <strain evidence="4 5">WCC6</strain>
    </source>
</reference>
<evidence type="ECO:0000259" key="3">
    <source>
        <dbReference type="PROSITE" id="PS50263"/>
    </source>
</evidence>
<dbReference type="InterPro" id="IPR045254">
    <property type="entry name" value="Nit1/2_C-N_Hydrolase"/>
</dbReference>
<organism evidence="4 5">
    <name type="scientific">Acidaminococcus fermentans</name>
    <dbReference type="NCBI Taxonomy" id="905"/>
    <lineage>
        <taxon>Bacteria</taxon>
        <taxon>Bacillati</taxon>
        <taxon>Bacillota</taxon>
        <taxon>Negativicutes</taxon>
        <taxon>Acidaminococcales</taxon>
        <taxon>Acidaminococcaceae</taxon>
        <taxon>Acidaminococcus</taxon>
    </lineage>
</organism>
<evidence type="ECO:0000313" key="5">
    <source>
        <dbReference type="Proteomes" id="UP000182379"/>
    </source>
</evidence>
<keyword evidence="2 4" id="KW-0378">Hydrolase</keyword>
<dbReference type="CDD" id="cd07572">
    <property type="entry name" value="nit"/>
    <property type="match status" value="1"/>
</dbReference>
<sequence>MTKFIAAAVQMDSQDDKMANLAAAEGYIREAAARGARLVVLPESMNYIGRDMAQEAEAIPGGPTFQRLSGLARELDLWLEAGSIYESNPEDPARPFNTTFLICPDGTMAAKYAKLHPFDVVLPNGVTSRESDRVCPGKKLTVAETDLGKVGLGICYDIRFGEMFRIMALEGAKLFAVPANFTVNTGKDHWEVLLRARAIENECYVIAPNQMGKKPRFTAYGNSLMVDPWGTVIARASDKPGVITAEIDLDYVTKVRQSTFTLDNRRPDVYQLRKL</sequence>
<protein>
    <submittedName>
        <fullName evidence="4">Predicted amidohydrolase</fullName>
    </submittedName>
</protein>
<dbReference type="GO" id="GO:0016811">
    <property type="term" value="F:hydrolase activity, acting on carbon-nitrogen (but not peptide) bonds, in linear amides"/>
    <property type="evidence" value="ECO:0007669"/>
    <property type="project" value="InterPro"/>
</dbReference>
<gene>
    <name evidence="4" type="ORF">SAMN05216495_10935</name>
</gene>
<dbReference type="InterPro" id="IPR036526">
    <property type="entry name" value="C-N_Hydrolase_sf"/>
</dbReference>
<dbReference type="PANTHER" id="PTHR23088:SF27">
    <property type="entry name" value="DEAMINATED GLUTATHIONE AMIDASE"/>
    <property type="match status" value="1"/>
</dbReference>
<dbReference type="Gene3D" id="3.60.110.10">
    <property type="entry name" value="Carbon-nitrogen hydrolase"/>
    <property type="match status" value="1"/>
</dbReference>
<name>A0A1H2XMP0_ACIFE</name>
<dbReference type="PROSITE" id="PS50263">
    <property type="entry name" value="CN_HYDROLASE"/>
    <property type="match status" value="1"/>
</dbReference>
<comment type="caution">
    <text evidence="4">The sequence shown here is derived from an EMBL/GenBank/DDBJ whole genome shotgun (WGS) entry which is preliminary data.</text>
</comment>
<evidence type="ECO:0000256" key="1">
    <source>
        <dbReference type="ARBA" id="ARBA00010613"/>
    </source>
</evidence>
<evidence type="ECO:0000313" key="4">
    <source>
        <dbReference type="EMBL" id="SDW94026.1"/>
    </source>
</evidence>
<comment type="similarity">
    <text evidence="1">Belongs to the carbon-nitrogen hydrolase superfamily. NIT1/NIT2 family.</text>
</comment>
<dbReference type="Proteomes" id="UP000182379">
    <property type="component" value="Unassembled WGS sequence"/>
</dbReference>
<dbReference type="AlphaFoldDB" id="A0A1H2XMP0"/>
<dbReference type="PANTHER" id="PTHR23088">
    <property type="entry name" value="NITRILASE-RELATED"/>
    <property type="match status" value="1"/>
</dbReference>
<dbReference type="SUPFAM" id="SSF56317">
    <property type="entry name" value="Carbon-nitrogen hydrolase"/>
    <property type="match status" value="1"/>
</dbReference>
<dbReference type="InterPro" id="IPR003010">
    <property type="entry name" value="C-N_Hydrolase"/>
</dbReference>